<gene>
    <name evidence="2" type="ORF">DS831_06000</name>
</gene>
<dbReference type="Pfam" id="PF04233">
    <property type="entry name" value="Phage_Mu_F"/>
    <property type="match status" value="1"/>
</dbReference>
<dbReference type="EMBL" id="QOCR01000004">
    <property type="protein sequence ID" value="RHW49713.1"/>
    <property type="molecule type" value="Genomic_DNA"/>
</dbReference>
<reference evidence="2 3" key="1">
    <citation type="submission" date="2018-07" db="EMBL/GenBank/DDBJ databases">
        <title>Genome sequences of six Lactobacillus spp. isolated from bumble bee guts.</title>
        <authorList>
            <person name="Motta E.V.S."/>
            <person name="Moran N.A."/>
        </authorList>
    </citation>
    <scope>NUCLEOTIDE SEQUENCE [LARGE SCALE GENOMIC DNA]</scope>
    <source>
        <strain evidence="2 3">BI-1.1</strain>
    </source>
</reference>
<sequence>MKMNKHDYWQRRYLQIKASELKNIAAYEIALKTRLSDIENELEKEVTRWLQLYSANSNIDLVQAQQLLQNVNTKNWHLSLAEFKRKAIAGGYDKELNEEYFKMQTSRLQDIEAQIQKIMGQFAKDEKPRLQSEMINQFKDTYVKNIYNTQLQAGKLTSNFAHFDENAIKIILSKPWKGNNFSQRIWQSYTNELPNQLVDVLLKGTILGYSPNKITKMLRQRFNDVRDHQIHRLVITEMGHVAEQATAKAYEQAQIDKYEYLATLESHTCEQCAHLDGRIFDFKKKRDGINYPLIHPYCRCTTMPYMEDLPAISERWMLDSETGKGRYIENMTFDEWIKHYSSNKYLN</sequence>
<comment type="caution">
    <text evidence="2">The sequence shown here is derived from an EMBL/GenBank/DDBJ whole genome shotgun (WGS) entry which is preliminary data.</text>
</comment>
<keyword evidence="3" id="KW-1185">Reference proteome</keyword>
<dbReference type="InterPro" id="IPR006528">
    <property type="entry name" value="Phage_head_morphogenesis_dom"/>
</dbReference>
<feature type="domain" description="Phage head morphogenesis" evidence="1">
    <location>
        <begin position="197"/>
        <end position="303"/>
    </location>
</feature>
<organism evidence="2 3">
    <name type="scientific">Bombilactobacillus bombi</name>
    <dbReference type="NCBI Taxonomy" id="1303590"/>
    <lineage>
        <taxon>Bacteria</taxon>
        <taxon>Bacillati</taxon>
        <taxon>Bacillota</taxon>
        <taxon>Bacilli</taxon>
        <taxon>Lactobacillales</taxon>
        <taxon>Lactobacillaceae</taxon>
        <taxon>Bombilactobacillus</taxon>
    </lineage>
</organism>
<proteinExistence type="predicted"/>
<evidence type="ECO:0000259" key="1">
    <source>
        <dbReference type="Pfam" id="PF04233"/>
    </source>
</evidence>
<dbReference type="Proteomes" id="UP000284109">
    <property type="component" value="Unassembled WGS sequence"/>
</dbReference>
<accession>A0A417ZEQ2</accession>
<dbReference type="AlphaFoldDB" id="A0A417ZEQ2"/>
<dbReference type="NCBIfam" id="TIGR01641">
    <property type="entry name" value="phageSPP1_gp7"/>
    <property type="match status" value="1"/>
</dbReference>
<name>A0A417ZEQ2_9LACO</name>
<evidence type="ECO:0000313" key="3">
    <source>
        <dbReference type="Proteomes" id="UP000284109"/>
    </source>
</evidence>
<evidence type="ECO:0000313" key="2">
    <source>
        <dbReference type="EMBL" id="RHW49713.1"/>
    </source>
</evidence>
<protein>
    <submittedName>
        <fullName evidence="2">Phage head morphogenesis protein</fullName>
    </submittedName>
</protein>
<dbReference type="OrthoDB" id="9765386at2"/>
<dbReference type="RefSeq" id="WP_118901377.1">
    <property type="nucleotide sequence ID" value="NZ_QOCR01000004.1"/>
</dbReference>